<dbReference type="PROSITE" id="PS00636">
    <property type="entry name" value="DNAJ_1"/>
    <property type="match status" value="1"/>
</dbReference>
<sequence length="308" mass="36268">MESTSSLPDKDSKPITETEKWKPPFFLLFGAFMIIGSYAAGMLGLRTSKFAFGKDLYRAWEAHEKIRGRKPEDIFGNSAEESSKGASSGEPFGGTWEQKMEQARQKEQADRERRAREEFRFRMDEAMKEQVKQAYDRFYRRAGPHMNSGLFGAGNEEEWRRRIFEEILREAQESMKRAEYKSYRSQKSDNDSFEAWFGRLGNNRFQGYTRGYFYEQAKREQQRQREEATSQGFSPPRGNMYEKLGLPFGASMEQVKEAYRKAARLWHPDTYQGNDPKMAASRFREVNDAYEYLKDPTRKESYDRNIRK</sequence>
<evidence type="ECO:0000256" key="1">
    <source>
        <dbReference type="SAM" id="MobiDB-lite"/>
    </source>
</evidence>
<dbReference type="CDD" id="cd06257">
    <property type="entry name" value="DnaJ"/>
    <property type="match status" value="1"/>
</dbReference>
<evidence type="ECO:0000313" key="4">
    <source>
        <dbReference type="EMBL" id="GJQ14651.1"/>
    </source>
</evidence>
<proteinExistence type="predicted"/>
<dbReference type="AlphaFoldDB" id="A0A9C7UT26"/>
<dbReference type="InterPro" id="IPR018253">
    <property type="entry name" value="DnaJ_domain_CS"/>
</dbReference>
<dbReference type="InterPro" id="IPR036869">
    <property type="entry name" value="J_dom_sf"/>
</dbReference>
<gene>
    <name evidence="4" type="ORF">GpartN1_g6442.t1</name>
</gene>
<reference evidence="4" key="2">
    <citation type="submission" date="2022-01" db="EMBL/GenBank/DDBJ databases">
        <authorList>
            <person name="Hirooka S."/>
            <person name="Miyagishima S.Y."/>
        </authorList>
    </citation>
    <scope>NUCLEOTIDE SEQUENCE</scope>
    <source>
        <strain evidence="4">NBRC 102759</strain>
    </source>
</reference>
<dbReference type="Pfam" id="PF00226">
    <property type="entry name" value="DnaJ"/>
    <property type="match status" value="1"/>
</dbReference>
<keyword evidence="2" id="KW-0812">Transmembrane</keyword>
<keyword evidence="2" id="KW-1133">Transmembrane helix</keyword>
<feature type="compositionally biased region" description="Basic and acidic residues" evidence="1">
    <location>
        <begin position="217"/>
        <end position="228"/>
    </location>
</feature>
<dbReference type="PROSITE" id="PS50076">
    <property type="entry name" value="DNAJ_2"/>
    <property type="match status" value="1"/>
</dbReference>
<dbReference type="InterPro" id="IPR001623">
    <property type="entry name" value="DnaJ_domain"/>
</dbReference>
<reference evidence="4" key="1">
    <citation type="journal article" date="2022" name="Proc. Natl. Acad. Sci. U.S.A.">
        <title>Life cycle and functional genomics of the unicellular red alga Galdieria for elucidating algal and plant evolution and industrial use.</title>
        <authorList>
            <person name="Hirooka S."/>
            <person name="Itabashi T."/>
            <person name="Ichinose T.M."/>
            <person name="Onuma R."/>
            <person name="Fujiwara T."/>
            <person name="Yamashita S."/>
            <person name="Jong L.W."/>
            <person name="Tomita R."/>
            <person name="Iwane A.H."/>
            <person name="Miyagishima S.Y."/>
        </authorList>
    </citation>
    <scope>NUCLEOTIDE SEQUENCE</scope>
    <source>
        <strain evidence="4">NBRC 102759</strain>
    </source>
</reference>
<evidence type="ECO:0000259" key="3">
    <source>
        <dbReference type="PROSITE" id="PS50076"/>
    </source>
</evidence>
<dbReference type="InterPro" id="IPR050817">
    <property type="entry name" value="DjlA_DnaK_co-chaperone"/>
</dbReference>
<keyword evidence="5" id="KW-1185">Reference proteome</keyword>
<feature type="transmembrane region" description="Helical" evidence="2">
    <location>
        <begin position="25"/>
        <end position="45"/>
    </location>
</feature>
<organism evidence="4 5">
    <name type="scientific">Galdieria partita</name>
    <dbReference type="NCBI Taxonomy" id="83374"/>
    <lineage>
        <taxon>Eukaryota</taxon>
        <taxon>Rhodophyta</taxon>
        <taxon>Bangiophyceae</taxon>
        <taxon>Galdieriales</taxon>
        <taxon>Galdieriaceae</taxon>
        <taxon>Galdieria</taxon>
    </lineage>
</organism>
<feature type="compositionally biased region" description="Low complexity" evidence="1">
    <location>
        <begin position="78"/>
        <end position="90"/>
    </location>
</feature>
<dbReference type="PRINTS" id="PR00625">
    <property type="entry name" value="JDOMAIN"/>
</dbReference>
<dbReference type="EMBL" id="BQMJ01000058">
    <property type="protein sequence ID" value="GJQ14651.1"/>
    <property type="molecule type" value="Genomic_DNA"/>
</dbReference>
<name>A0A9C7UT26_9RHOD</name>
<dbReference type="SMART" id="SM00271">
    <property type="entry name" value="DnaJ"/>
    <property type="match status" value="1"/>
</dbReference>
<accession>A0A9C7UT26</accession>
<evidence type="ECO:0000256" key="2">
    <source>
        <dbReference type="SAM" id="Phobius"/>
    </source>
</evidence>
<dbReference type="OrthoDB" id="445556at2759"/>
<dbReference type="Proteomes" id="UP001061958">
    <property type="component" value="Unassembled WGS sequence"/>
</dbReference>
<protein>
    <recommendedName>
        <fullName evidence="3">J domain-containing protein</fullName>
    </recommendedName>
</protein>
<feature type="compositionally biased region" description="Basic and acidic residues" evidence="1">
    <location>
        <begin position="98"/>
        <end position="114"/>
    </location>
</feature>
<comment type="caution">
    <text evidence="4">The sequence shown here is derived from an EMBL/GenBank/DDBJ whole genome shotgun (WGS) entry which is preliminary data.</text>
</comment>
<feature type="domain" description="J" evidence="3">
    <location>
        <begin position="239"/>
        <end position="306"/>
    </location>
</feature>
<keyword evidence="2" id="KW-0472">Membrane</keyword>
<feature type="region of interest" description="Disordered" evidence="1">
    <location>
        <begin position="217"/>
        <end position="240"/>
    </location>
</feature>
<dbReference type="PANTHER" id="PTHR24074">
    <property type="entry name" value="CO-CHAPERONE PROTEIN DJLA"/>
    <property type="match status" value="1"/>
</dbReference>
<feature type="region of interest" description="Disordered" evidence="1">
    <location>
        <begin position="71"/>
        <end position="114"/>
    </location>
</feature>
<dbReference type="SUPFAM" id="SSF46565">
    <property type="entry name" value="Chaperone J-domain"/>
    <property type="match status" value="1"/>
</dbReference>
<dbReference type="Gene3D" id="1.10.287.110">
    <property type="entry name" value="DnaJ domain"/>
    <property type="match status" value="1"/>
</dbReference>
<evidence type="ECO:0000313" key="5">
    <source>
        <dbReference type="Proteomes" id="UP001061958"/>
    </source>
</evidence>